<dbReference type="Proteomes" id="UP000005467">
    <property type="component" value="Unassembled WGS sequence"/>
</dbReference>
<reference evidence="1 2" key="1">
    <citation type="submission" date="2011-01" db="EMBL/GenBank/DDBJ databases">
        <authorList>
            <person name="Muzny D."/>
            <person name="Qin X."/>
            <person name="Deng J."/>
            <person name="Jiang H."/>
            <person name="Liu Y."/>
            <person name="Qu J."/>
            <person name="Song X.-Z."/>
            <person name="Zhang L."/>
            <person name="Thornton R."/>
            <person name="Coyle M."/>
            <person name="Francisco L."/>
            <person name="Jackson L."/>
            <person name="Javaid M."/>
            <person name="Korchina V."/>
            <person name="Kovar C."/>
            <person name="Mata R."/>
            <person name="Mathew T."/>
            <person name="Ngo R."/>
            <person name="Nguyen L."/>
            <person name="Nguyen N."/>
            <person name="Okwuonu G."/>
            <person name="Ongeri F."/>
            <person name="Pham C."/>
            <person name="Simmons D."/>
            <person name="Wilczek-Boney K."/>
            <person name="Hale W."/>
            <person name="Jakkamsetti A."/>
            <person name="Pham P."/>
            <person name="Ruth R."/>
            <person name="San Lucas F."/>
            <person name="Warren J."/>
            <person name="Zhang J."/>
            <person name="Zhao Z."/>
            <person name="Zhou C."/>
            <person name="Zhu D."/>
            <person name="Lee S."/>
            <person name="Bess C."/>
            <person name="Blankenburg K."/>
            <person name="Forbes L."/>
            <person name="Fu Q."/>
            <person name="Gubbala S."/>
            <person name="Hirani K."/>
            <person name="Jayaseelan J.C."/>
            <person name="Lara F."/>
            <person name="Munidasa M."/>
            <person name="Palculict T."/>
            <person name="Patil S."/>
            <person name="Pu L.-L."/>
            <person name="Saada N."/>
            <person name="Tang L."/>
            <person name="Weissenberger G."/>
            <person name="Zhu Y."/>
            <person name="Hemphill L."/>
            <person name="Shang Y."/>
            <person name="Youmans B."/>
            <person name="Ayvaz T."/>
            <person name="Ross M."/>
            <person name="Santibanez J."/>
            <person name="Aqrawi P."/>
            <person name="Gross S."/>
            <person name="Joshi V."/>
            <person name="Fowler G."/>
            <person name="Nazareth L."/>
            <person name="Reid J."/>
            <person name="Worley K."/>
            <person name="Petrosino J."/>
            <person name="Highlander S."/>
            <person name="Gibbs R."/>
        </authorList>
    </citation>
    <scope>NUCLEOTIDE SEQUENCE [LARGE SCALE GENOMIC DNA]</scope>
    <source>
        <strain evidence="1 2">ATCC 25976</strain>
    </source>
</reference>
<protein>
    <submittedName>
        <fullName evidence="1">Uncharacterized protein</fullName>
    </submittedName>
</protein>
<dbReference type="InterPro" id="IPR009383">
    <property type="entry name" value="DUF1040"/>
</dbReference>
<organism evidence="1 2">
    <name type="scientific">Actinobacillus ureae ATCC 25976</name>
    <dbReference type="NCBI Taxonomy" id="887324"/>
    <lineage>
        <taxon>Bacteria</taxon>
        <taxon>Pseudomonadati</taxon>
        <taxon>Pseudomonadota</taxon>
        <taxon>Gammaproteobacteria</taxon>
        <taxon>Pasteurellales</taxon>
        <taxon>Pasteurellaceae</taxon>
        <taxon>Actinobacillus</taxon>
    </lineage>
</organism>
<name>E8KFI1_9PAST</name>
<comment type="caution">
    <text evidence="1">The sequence shown here is derived from an EMBL/GenBank/DDBJ whole genome shotgun (WGS) entry which is preliminary data.</text>
</comment>
<evidence type="ECO:0000313" key="1">
    <source>
        <dbReference type="EMBL" id="EFX92354.1"/>
    </source>
</evidence>
<dbReference type="Gene3D" id="1.10.1580.20">
    <property type="entry name" value="Protein of unknown function DUF1040"/>
    <property type="match status" value="1"/>
</dbReference>
<dbReference type="InterPro" id="IPR038134">
    <property type="entry name" value="YihD_sf"/>
</dbReference>
<accession>E8KFI1</accession>
<sequence>MIPKTFRQGFLRKQSMKCKRLEELLELLGEHWRKNSDLHLMDILQQLSVEVGEPDNYAALRDEVLIYQLKMRNADKREPIPGIKKDYEEDFKTALLRARGILND</sequence>
<keyword evidence="2" id="KW-1185">Reference proteome</keyword>
<dbReference type="EMBL" id="AEVG01000042">
    <property type="protein sequence ID" value="EFX92354.1"/>
    <property type="molecule type" value="Genomic_DNA"/>
</dbReference>
<gene>
    <name evidence="1" type="ORF">HMPREF0027_0598</name>
</gene>
<dbReference type="Pfam" id="PF06288">
    <property type="entry name" value="DUF1040"/>
    <property type="match status" value="1"/>
</dbReference>
<evidence type="ECO:0000313" key="2">
    <source>
        <dbReference type="Proteomes" id="UP000005467"/>
    </source>
</evidence>
<proteinExistence type="predicted"/>
<dbReference type="AlphaFoldDB" id="E8KFI1"/>
<dbReference type="HOGENOM" id="CLU_170339_0_0_6"/>